<gene>
    <name evidence="2" type="ORF">FVW59_00670</name>
</gene>
<dbReference type="InterPro" id="IPR016032">
    <property type="entry name" value="Sig_transdc_resp-reg_C-effctor"/>
</dbReference>
<dbReference type="AlphaFoldDB" id="A0A5C9A129"/>
<dbReference type="GO" id="GO:0006355">
    <property type="term" value="P:regulation of DNA-templated transcription"/>
    <property type="evidence" value="ECO:0007669"/>
    <property type="project" value="InterPro"/>
</dbReference>
<sequence>MVALARPLWKPPFAMTLSLDTYNTLLEALYNGAREDAPWALFLNQLCELTGSRLTVLNLARPRPGDPGVVFIGGADFDREHRLQYANDFSALDPFVNLPDGEAITLSEVLSPEQLRQTAFYREFMQPTDLVQILGIDIPRDGRPALFLRAIRSERAAPFGEQEKALFNLLAPHLRQLQSWLDQTRQQGFELGIYDGIASRLEIATILLDAGGRILHCNPVARALLSSSELIAERQGRLAARRSGDQQRLQALLAECAGTPENSPTLAPALRMETESPNSGLYLLLKPLPAGAEAGLLPPDLIPAEASADGPRIAVYISTPEILSPEQQGILQQLFDFTPSEAQLAISLANGMSLEQIAEERCVSRNTLRTHLRGAFQKSGVNQQSALVSLVLRSVAGLG</sequence>
<dbReference type="SMART" id="SM00421">
    <property type="entry name" value="HTH_LUXR"/>
    <property type="match status" value="1"/>
</dbReference>
<accession>A0A5C9A129</accession>
<feature type="domain" description="HTH luxR-type" evidence="1">
    <location>
        <begin position="334"/>
        <end position="391"/>
    </location>
</feature>
<name>A0A5C9A129_9GAMM</name>
<proteinExistence type="predicted"/>
<dbReference type="Gene3D" id="1.10.10.10">
    <property type="entry name" value="Winged helix-like DNA-binding domain superfamily/Winged helix DNA-binding domain"/>
    <property type="match status" value="1"/>
</dbReference>
<keyword evidence="3" id="KW-1185">Reference proteome</keyword>
<evidence type="ECO:0000313" key="3">
    <source>
        <dbReference type="Proteomes" id="UP000321933"/>
    </source>
</evidence>
<protein>
    <submittedName>
        <fullName evidence="2">Helix-turn-helix transcriptional regulator</fullName>
    </submittedName>
</protein>
<dbReference type="OrthoDB" id="5722306at2"/>
<evidence type="ECO:0000259" key="1">
    <source>
        <dbReference type="SMART" id="SM00421"/>
    </source>
</evidence>
<dbReference type="InterPro" id="IPR000792">
    <property type="entry name" value="Tscrpt_reg_LuxR_C"/>
</dbReference>
<dbReference type="Proteomes" id="UP000321933">
    <property type="component" value="Unassembled WGS sequence"/>
</dbReference>
<dbReference type="RefSeq" id="WP_148062322.1">
    <property type="nucleotide sequence ID" value="NZ_VRYZ01000001.1"/>
</dbReference>
<dbReference type="SUPFAM" id="SSF46894">
    <property type="entry name" value="C-terminal effector domain of the bipartite response regulators"/>
    <property type="match status" value="1"/>
</dbReference>
<dbReference type="GO" id="GO:0003677">
    <property type="term" value="F:DNA binding"/>
    <property type="evidence" value="ECO:0007669"/>
    <property type="project" value="InterPro"/>
</dbReference>
<reference evidence="2 3" key="1">
    <citation type="submission" date="2019-08" db="EMBL/GenBank/DDBJ databases">
        <title>Parahaliea maris sp. nov., isolated from the surface seawater.</title>
        <authorList>
            <person name="Liu Y."/>
        </authorList>
    </citation>
    <scope>NUCLEOTIDE SEQUENCE [LARGE SCALE GENOMIC DNA]</scope>
    <source>
        <strain evidence="2 3">S2-26</strain>
    </source>
</reference>
<comment type="caution">
    <text evidence="2">The sequence shown here is derived from an EMBL/GenBank/DDBJ whole genome shotgun (WGS) entry which is preliminary data.</text>
</comment>
<dbReference type="InterPro" id="IPR036388">
    <property type="entry name" value="WH-like_DNA-bd_sf"/>
</dbReference>
<organism evidence="2 3">
    <name type="scientific">Parahaliea aestuarii</name>
    <dbReference type="NCBI Taxonomy" id="1852021"/>
    <lineage>
        <taxon>Bacteria</taxon>
        <taxon>Pseudomonadati</taxon>
        <taxon>Pseudomonadota</taxon>
        <taxon>Gammaproteobacteria</taxon>
        <taxon>Cellvibrionales</taxon>
        <taxon>Halieaceae</taxon>
        <taxon>Parahaliea</taxon>
    </lineage>
</organism>
<evidence type="ECO:0000313" key="2">
    <source>
        <dbReference type="EMBL" id="TXS94466.1"/>
    </source>
</evidence>
<dbReference type="EMBL" id="VRYZ01000001">
    <property type="protein sequence ID" value="TXS94466.1"/>
    <property type="molecule type" value="Genomic_DNA"/>
</dbReference>